<dbReference type="PROSITE" id="PS50082">
    <property type="entry name" value="WD_REPEATS_2"/>
    <property type="match status" value="6"/>
</dbReference>
<dbReference type="GO" id="GO:0000398">
    <property type="term" value="P:mRNA splicing, via spliceosome"/>
    <property type="evidence" value="ECO:0007669"/>
    <property type="project" value="TreeGrafter"/>
</dbReference>
<feature type="compositionally biased region" description="Basic and acidic residues" evidence="4">
    <location>
        <begin position="10"/>
        <end position="26"/>
    </location>
</feature>
<evidence type="ECO:0000256" key="4">
    <source>
        <dbReference type="SAM" id="MobiDB-lite"/>
    </source>
</evidence>
<name>A0A1Y2G3F7_9BASI</name>
<proteinExistence type="predicted"/>
<dbReference type="InterPro" id="IPR001680">
    <property type="entry name" value="WD40_rpt"/>
</dbReference>
<feature type="region of interest" description="Disordered" evidence="4">
    <location>
        <begin position="1"/>
        <end position="26"/>
    </location>
</feature>
<feature type="domain" description="Pre-mRNA processing factor 4 (PRP4)-like" evidence="5">
    <location>
        <begin position="47"/>
        <end position="99"/>
    </location>
</feature>
<evidence type="ECO:0000256" key="3">
    <source>
        <dbReference type="PROSITE-ProRule" id="PRU00221"/>
    </source>
</evidence>
<dbReference type="PANTHER" id="PTHR19846">
    <property type="entry name" value="WD40 REPEAT PROTEIN"/>
    <property type="match status" value="1"/>
</dbReference>
<dbReference type="InterPro" id="IPR019775">
    <property type="entry name" value="WD40_repeat_CS"/>
</dbReference>
<feature type="repeat" description="WD" evidence="3">
    <location>
        <begin position="221"/>
        <end position="270"/>
    </location>
</feature>
<evidence type="ECO:0000259" key="5">
    <source>
        <dbReference type="SMART" id="SM00500"/>
    </source>
</evidence>
<reference evidence="6 7" key="1">
    <citation type="submission" date="2016-07" db="EMBL/GenBank/DDBJ databases">
        <title>Pervasive Adenine N6-methylation of Active Genes in Fungi.</title>
        <authorList>
            <consortium name="DOE Joint Genome Institute"/>
            <person name="Mondo S.J."/>
            <person name="Dannebaum R.O."/>
            <person name="Kuo R.C."/>
            <person name="Labutti K."/>
            <person name="Haridas S."/>
            <person name="Kuo A."/>
            <person name="Salamov A."/>
            <person name="Ahrendt S.R."/>
            <person name="Lipzen A."/>
            <person name="Sullivan W."/>
            <person name="Andreopoulos W.B."/>
            <person name="Clum A."/>
            <person name="Lindquist E."/>
            <person name="Daum C."/>
            <person name="Ramamoorthy G.K."/>
            <person name="Gryganskyi A."/>
            <person name="Culley D."/>
            <person name="Magnuson J.K."/>
            <person name="James T.Y."/>
            <person name="O'Malley M.A."/>
            <person name="Stajich J.E."/>
            <person name="Spatafora J.W."/>
            <person name="Visel A."/>
            <person name="Grigoriev I.V."/>
        </authorList>
    </citation>
    <scope>NUCLEOTIDE SEQUENCE [LARGE SCALE GENOMIC DNA]</scope>
    <source>
        <strain evidence="6 7">62-1032</strain>
    </source>
</reference>
<dbReference type="InterPro" id="IPR015943">
    <property type="entry name" value="WD40/YVTN_repeat-like_dom_sf"/>
</dbReference>
<evidence type="ECO:0000313" key="7">
    <source>
        <dbReference type="Proteomes" id="UP000193467"/>
    </source>
</evidence>
<dbReference type="Proteomes" id="UP000193467">
    <property type="component" value="Unassembled WGS sequence"/>
</dbReference>
<dbReference type="InterPro" id="IPR014906">
    <property type="entry name" value="PRP4-like"/>
</dbReference>
<accession>A0A1Y2G3F7</accession>
<dbReference type="AlphaFoldDB" id="A0A1Y2G3F7"/>
<comment type="caution">
    <text evidence="6">The sequence shown here is derived from an EMBL/GenBank/DDBJ whole genome shotgun (WGS) entry which is preliminary data.</text>
</comment>
<dbReference type="FunCoup" id="A0A1Y2G3F7">
    <property type="interactions" value="93"/>
</dbReference>
<evidence type="ECO:0000313" key="6">
    <source>
        <dbReference type="EMBL" id="ORY92472.1"/>
    </source>
</evidence>
<dbReference type="PRINTS" id="PR00320">
    <property type="entry name" value="GPROTEINBRPT"/>
</dbReference>
<dbReference type="SMART" id="SM00500">
    <property type="entry name" value="SFM"/>
    <property type="match status" value="1"/>
</dbReference>
<keyword evidence="2" id="KW-0677">Repeat</keyword>
<sequence>MASEGIDFADLEHREMDIEESASHPETARLLAELDRKQSARRIAVPTKDADVRLRLREMGEPITLFGERPEDRRDRLRYLWSQQRQKEKDAKMQVGSDEEEESSSGSEDEDEEKEEEFYTEGTLDLKAARKDIAEFSLPRARKRVARQRSETSIPLGRLIDVRRAVFSNLKSFTNLGSQIGDTRALSSLRFSPDSSMLLTSSWTGTAKLWSVPACKEIKTIKAHKERIGGVAWHPQATLSQSRTATNFATSGADNDIKLWGLDGDAPLQTLSGHSARVCRIGFHPSGRYLGSASYDGTWRLWDVERGGEELLLQEGHSKEVYSIAFQGDGSLVCTGGLDAIGRVWDLRSGKTCMVLDGHVKDILAIDFSPNGHQIATGSNDDTIRIWDLRSLKSIYTIPAHKSAISDLKFFHAPPSSPSSYPSTSLPRGFASLDVFAESKGEADKSHDADMVVDGEEKPDYPISGSFLVSGGYDGMVKIWSADDWQQVKSMTSDQSGKVMSVDVSADARFIASAEYSRTFKLWSHPDVDLD</sequence>
<dbReference type="STRING" id="106004.A0A1Y2G3F7"/>
<dbReference type="PROSITE" id="PS50294">
    <property type="entry name" value="WD_REPEATS_REGION"/>
    <property type="match status" value="3"/>
</dbReference>
<dbReference type="CDD" id="cd00200">
    <property type="entry name" value="WD40"/>
    <property type="match status" value="1"/>
</dbReference>
<protein>
    <submittedName>
        <fullName evidence="6">WD40-repeat-containing domain protein</fullName>
    </submittedName>
</protein>
<organism evidence="6 7">
    <name type="scientific">Leucosporidium creatinivorum</name>
    <dbReference type="NCBI Taxonomy" id="106004"/>
    <lineage>
        <taxon>Eukaryota</taxon>
        <taxon>Fungi</taxon>
        <taxon>Dikarya</taxon>
        <taxon>Basidiomycota</taxon>
        <taxon>Pucciniomycotina</taxon>
        <taxon>Microbotryomycetes</taxon>
        <taxon>Leucosporidiales</taxon>
        <taxon>Leucosporidium</taxon>
    </lineage>
</organism>
<dbReference type="OrthoDB" id="540662at2759"/>
<feature type="repeat" description="WD" evidence="3">
    <location>
        <begin position="179"/>
        <end position="220"/>
    </location>
</feature>
<dbReference type="Gene3D" id="2.130.10.10">
    <property type="entry name" value="YVTN repeat-like/Quinoprotein amine dehydrogenase"/>
    <property type="match status" value="3"/>
</dbReference>
<dbReference type="SMART" id="SM00320">
    <property type="entry name" value="WD40"/>
    <property type="match status" value="7"/>
</dbReference>
<dbReference type="GO" id="GO:0046540">
    <property type="term" value="C:U4/U6 x U5 tri-snRNP complex"/>
    <property type="evidence" value="ECO:0007669"/>
    <property type="project" value="TreeGrafter"/>
</dbReference>
<dbReference type="Pfam" id="PF08799">
    <property type="entry name" value="PRP4"/>
    <property type="match status" value="1"/>
</dbReference>
<dbReference type="Pfam" id="PF00400">
    <property type="entry name" value="WD40"/>
    <property type="match status" value="7"/>
</dbReference>
<dbReference type="SUPFAM" id="SSF158230">
    <property type="entry name" value="PRP4-like"/>
    <property type="match status" value="1"/>
</dbReference>
<feature type="region of interest" description="Disordered" evidence="4">
    <location>
        <begin position="88"/>
        <end position="121"/>
    </location>
</feature>
<evidence type="ECO:0000256" key="2">
    <source>
        <dbReference type="ARBA" id="ARBA00022737"/>
    </source>
</evidence>
<feature type="repeat" description="WD" evidence="3">
    <location>
        <begin position="314"/>
        <end position="355"/>
    </location>
</feature>
<feature type="repeat" description="WD" evidence="3">
    <location>
        <begin position="271"/>
        <end position="312"/>
    </location>
</feature>
<dbReference type="EMBL" id="MCGR01000001">
    <property type="protein sequence ID" value="ORY92472.1"/>
    <property type="molecule type" value="Genomic_DNA"/>
</dbReference>
<dbReference type="Gene3D" id="4.10.280.110">
    <property type="entry name" value="Pre-mRNA processing factor 4 domain"/>
    <property type="match status" value="1"/>
</dbReference>
<dbReference type="PROSITE" id="PS00678">
    <property type="entry name" value="WD_REPEATS_1"/>
    <property type="match status" value="2"/>
</dbReference>
<evidence type="ECO:0000256" key="1">
    <source>
        <dbReference type="ARBA" id="ARBA00022574"/>
    </source>
</evidence>
<feature type="repeat" description="WD" evidence="3">
    <location>
        <begin position="464"/>
        <end position="490"/>
    </location>
</feature>
<feature type="repeat" description="WD" evidence="3">
    <location>
        <begin position="356"/>
        <end position="397"/>
    </location>
</feature>
<dbReference type="SUPFAM" id="SSF50978">
    <property type="entry name" value="WD40 repeat-like"/>
    <property type="match status" value="1"/>
</dbReference>
<keyword evidence="7" id="KW-1185">Reference proteome</keyword>
<dbReference type="InterPro" id="IPR020472">
    <property type="entry name" value="WD40_PAC1"/>
</dbReference>
<dbReference type="InParanoid" id="A0A1Y2G3F7"/>
<feature type="compositionally biased region" description="Acidic residues" evidence="4">
    <location>
        <begin position="97"/>
        <end position="119"/>
    </location>
</feature>
<gene>
    <name evidence="6" type="ORF">BCR35DRAFT_297895</name>
</gene>
<dbReference type="InterPro" id="IPR036285">
    <property type="entry name" value="PRP4-like_sf"/>
</dbReference>
<dbReference type="GO" id="GO:0030621">
    <property type="term" value="F:U4 snRNA binding"/>
    <property type="evidence" value="ECO:0007669"/>
    <property type="project" value="TreeGrafter"/>
</dbReference>
<keyword evidence="1 3" id="KW-0853">WD repeat</keyword>
<dbReference type="PANTHER" id="PTHR19846:SF0">
    <property type="entry name" value="PRE-MRNA PROCESSING FACTOR 4"/>
    <property type="match status" value="1"/>
</dbReference>
<dbReference type="InterPro" id="IPR036322">
    <property type="entry name" value="WD40_repeat_dom_sf"/>
</dbReference>
<dbReference type="GO" id="GO:0017070">
    <property type="term" value="F:U6 snRNA binding"/>
    <property type="evidence" value="ECO:0007669"/>
    <property type="project" value="TreeGrafter"/>
</dbReference>